<dbReference type="SUPFAM" id="SSF53335">
    <property type="entry name" value="S-adenosyl-L-methionine-dependent methyltransferases"/>
    <property type="match status" value="1"/>
</dbReference>
<evidence type="ECO:0000256" key="2">
    <source>
        <dbReference type="SAM" id="MobiDB-lite"/>
    </source>
</evidence>
<dbReference type="Pfam" id="PF13489">
    <property type="entry name" value="Methyltransf_23"/>
    <property type="match status" value="1"/>
</dbReference>
<evidence type="ECO:0000256" key="1">
    <source>
        <dbReference type="ARBA" id="ARBA00038158"/>
    </source>
</evidence>
<evidence type="ECO:0008006" key="5">
    <source>
        <dbReference type="Google" id="ProtNLM"/>
    </source>
</evidence>
<protein>
    <recommendedName>
        <fullName evidence="5">S-adenosyl-L-methionine-dependent methyltransferase</fullName>
    </recommendedName>
</protein>
<organism evidence="3 4">
    <name type="scientific">Metarhizium humberi</name>
    <dbReference type="NCBI Taxonomy" id="2596975"/>
    <lineage>
        <taxon>Eukaryota</taxon>
        <taxon>Fungi</taxon>
        <taxon>Dikarya</taxon>
        <taxon>Ascomycota</taxon>
        <taxon>Pezizomycotina</taxon>
        <taxon>Sordariomycetes</taxon>
        <taxon>Hypocreomycetidae</taxon>
        <taxon>Hypocreales</taxon>
        <taxon>Clavicipitaceae</taxon>
        <taxon>Metarhizium</taxon>
    </lineage>
</organism>
<dbReference type="EMBL" id="JACEFI010000001">
    <property type="protein sequence ID" value="KAH0601399.1"/>
    <property type="molecule type" value="Genomic_DNA"/>
</dbReference>
<comment type="caution">
    <text evidence="3">The sequence shown here is derived from an EMBL/GenBank/DDBJ whole genome shotgun (WGS) entry which is preliminary data.</text>
</comment>
<dbReference type="PANTHER" id="PTHR43591:SF10">
    <property type="entry name" value="ABC TRANSMEMBRANE TYPE-1 DOMAIN-CONTAINING PROTEIN-RELATED"/>
    <property type="match status" value="1"/>
</dbReference>
<dbReference type="CDD" id="cd02440">
    <property type="entry name" value="AdoMet_MTases"/>
    <property type="match status" value="1"/>
</dbReference>
<proteinExistence type="inferred from homology"/>
<dbReference type="AlphaFoldDB" id="A0A9P8SCJ3"/>
<evidence type="ECO:0000313" key="4">
    <source>
        <dbReference type="Proteomes" id="UP000764110"/>
    </source>
</evidence>
<accession>A0A9P8SCJ3</accession>
<dbReference type="PANTHER" id="PTHR43591">
    <property type="entry name" value="METHYLTRANSFERASE"/>
    <property type="match status" value="1"/>
</dbReference>
<name>A0A9P8SCJ3_9HYPO</name>
<feature type="region of interest" description="Disordered" evidence="2">
    <location>
        <begin position="172"/>
        <end position="200"/>
    </location>
</feature>
<dbReference type="InterPro" id="IPR029063">
    <property type="entry name" value="SAM-dependent_MTases_sf"/>
</dbReference>
<comment type="similarity">
    <text evidence="1">Belongs to the methyltransferase superfamily. LaeA methyltransferase family.</text>
</comment>
<dbReference type="GO" id="GO:0008168">
    <property type="term" value="F:methyltransferase activity"/>
    <property type="evidence" value="ECO:0007669"/>
    <property type="project" value="TreeGrafter"/>
</dbReference>
<gene>
    <name evidence="3" type="ORF">MHUMG1_00273</name>
</gene>
<feature type="compositionally biased region" description="Low complexity" evidence="2">
    <location>
        <begin position="176"/>
        <end position="197"/>
    </location>
</feature>
<keyword evidence="4" id="KW-1185">Reference proteome</keyword>
<evidence type="ECO:0000313" key="3">
    <source>
        <dbReference type="EMBL" id="KAH0601399.1"/>
    </source>
</evidence>
<sequence length="529" mass="57989">MTGHLCLLPGRNPPPPEVSVESVRLTPSGGGGLAVLIRLYMGGRSAQARIVTIRATSAFWSFGTNLTRRAGQDSSLQLLLIPAQAAFRRPAKQFMSHFLRQETGIETSAQVLTIAITAIICIHIVIRAEHACLPATAMVFSRSRERTKSVGLADLADSKPVDDDDAKVEAPIDLQEAPPSAEAAEASSSSSPGPSAGVRATQTPVIEPATESDDEFDLDSGLQGDDTTASLASSIYSSFAYERGRRYQTFGDGRYPIPNDDLEQNREDMKHAMLMMLTEGKPFFSPVGTHPQKILDIGTGTVSHLVGDRYPSAHVCGIDLTPIQPEWVPANVSFLVDDCTLDWIERDVDLAHFRFMVMVLKDISTVLGHAYESLRPGGWVELQELHGVPLCDDGTMSDEDPVKSLYDTAGAAYKKFGMSTTLPAQLEPYLREAGFENVHCRVMKVPIGTWAKGKIMRAIGLYQKMAILDFIPTLAGRPFQALQISEADAEIRVALARKGLEDTSAHRYFNYYFWYAQKPGSSRREEHDV</sequence>
<dbReference type="Proteomes" id="UP000764110">
    <property type="component" value="Unassembled WGS sequence"/>
</dbReference>
<dbReference type="Gene3D" id="3.40.50.150">
    <property type="entry name" value="Vaccinia Virus protein VP39"/>
    <property type="match status" value="1"/>
</dbReference>
<reference evidence="3 4" key="1">
    <citation type="submission" date="2020-07" db="EMBL/GenBank/DDBJ databases">
        <title>Metarhizium humberi genome.</title>
        <authorList>
            <person name="Lysoe E."/>
        </authorList>
    </citation>
    <scope>NUCLEOTIDE SEQUENCE [LARGE SCALE GENOMIC DNA]</scope>
    <source>
        <strain evidence="3 4">ESALQ1638</strain>
    </source>
</reference>